<keyword evidence="1" id="KW-1133">Transmembrane helix</keyword>
<feature type="transmembrane region" description="Helical" evidence="1">
    <location>
        <begin position="34"/>
        <end position="52"/>
    </location>
</feature>
<name>A0ABQ2YP31_9GAMM</name>
<evidence type="ECO:0000313" key="3">
    <source>
        <dbReference type="Proteomes" id="UP000653056"/>
    </source>
</evidence>
<keyword evidence="1" id="KW-0812">Transmembrane</keyword>
<gene>
    <name evidence="2" type="ORF">GCM10007160_16100</name>
</gene>
<proteinExistence type="predicted"/>
<accession>A0ABQ2YP31</accession>
<keyword evidence="3" id="KW-1185">Reference proteome</keyword>
<comment type="caution">
    <text evidence="2">The sequence shown here is derived from an EMBL/GenBank/DDBJ whole genome shotgun (WGS) entry which is preliminary data.</text>
</comment>
<dbReference type="RefSeq" id="WP_189467979.1">
    <property type="nucleotide sequence ID" value="NZ_BMXS01000006.1"/>
</dbReference>
<evidence type="ECO:0000313" key="2">
    <source>
        <dbReference type="EMBL" id="GGX89518.1"/>
    </source>
</evidence>
<dbReference type="Proteomes" id="UP000653056">
    <property type="component" value="Unassembled WGS sequence"/>
</dbReference>
<sequence length="68" mass="7219">MKLMLWGAGMSFAGLLLLMTMVIRLIEPSLALSLLGYAGLLVGMLVAVLGAVNKASQVCGVEQRRDRA</sequence>
<dbReference type="EMBL" id="BMXS01000006">
    <property type="protein sequence ID" value="GGX89518.1"/>
    <property type="molecule type" value="Genomic_DNA"/>
</dbReference>
<reference evidence="3" key="1">
    <citation type="journal article" date="2019" name="Int. J. Syst. Evol. Microbiol.">
        <title>The Global Catalogue of Microorganisms (GCM) 10K type strain sequencing project: providing services to taxonomists for standard genome sequencing and annotation.</title>
        <authorList>
            <consortium name="The Broad Institute Genomics Platform"/>
            <consortium name="The Broad Institute Genome Sequencing Center for Infectious Disease"/>
            <person name="Wu L."/>
            <person name="Ma J."/>
        </authorList>
    </citation>
    <scope>NUCLEOTIDE SEQUENCE [LARGE SCALE GENOMIC DNA]</scope>
    <source>
        <strain evidence="3">KCTC 22228</strain>
    </source>
</reference>
<evidence type="ECO:0000256" key="1">
    <source>
        <dbReference type="SAM" id="Phobius"/>
    </source>
</evidence>
<organism evidence="2 3">
    <name type="scientific">Litchfieldella qijiaojingensis</name>
    <dbReference type="NCBI Taxonomy" id="980347"/>
    <lineage>
        <taxon>Bacteria</taxon>
        <taxon>Pseudomonadati</taxon>
        <taxon>Pseudomonadota</taxon>
        <taxon>Gammaproteobacteria</taxon>
        <taxon>Oceanospirillales</taxon>
        <taxon>Halomonadaceae</taxon>
        <taxon>Litchfieldella</taxon>
    </lineage>
</organism>
<protein>
    <recommendedName>
        <fullName evidence="4">NADH dehydrogenase subunit 6</fullName>
    </recommendedName>
</protein>
<evidence type="ECO:0008006" key="4">
    <source>
        <dbReference type="Google" id="ProtNLM"/>
    </source>
</evidence>
<keyword evidence="1" id="KW-0472">Membrane</keyword>